<dbReference type="PROSITE" id="PS50893">
    <property type="entry name" value="ABC_TRANSPORTER_2"/>
    <property type="match status" value="1"/>
</dbReference>
<evidence type="ECO:0000256" key="16">
    <source>
        <dbReference type="SAM" id="MobiDB-lite"/>
    </source>
</evidence>
<keyword evidence="9" id="KW-0406">Ion transport</keyword>
<keyword evidence="7 18" id="KW-0067">ATP-binding</keyword>
<dbReference type="InterPro" id="IPR003439">
    <property type="entry name" value="ABC_transporter-like_ATP-bd"/>
</dbReference>
<dbReference type="EC" id="7.2.2.11" evidence="13"/>
<dbReference type="NCBIfam" id="TIGR01727">
    <property type="entry name" value="oligo_HPY"/>
    <property type="match status" value="1"/>
</dbReference>
<dbReference type="EMBL" id="JRTT01000006">
    <property type="protein sequence ID" value="KHD78098.1"/>
    <property type="molecule type" value="Genomic_DNA"/>
</dbReference>
<keyword evidence="5" id="KW-0533">Nickel</keyword>
<feature type="region of interest" description="Disordered" evidence="16">
    <location>
        <begin position="73"/>
        <end position="137"/>
    </location>
</feature>
<protein>
    <recommendedName>
        <fullName evidence="14">Nickel import system ATP-binding protein NikD</fullName>
        <ecNumber evidence="13">7.2.2.11</ecNumber>
    </recommendedName>
</protein>
<comment type="caution">
    <text evidence="18">The sequence shown here is derived from an EMBL/GenBank/DDBJ whole genome shotgun (WGS) entry which is preliminary data.</text>
</comment>
<dbReference type="SUPFAM" id="SSF52540">
    <property type="entry name" value="P-loop containing nucleoside triphosphate hydrolases"/>
    <property type="match status" value="1"/>
</dbReference>
<dbReference type="PANTHER" id="PTHR43297">
    <property type="entry name" value="OLIGOPEPTIDE TRANSPORT ATP-BINDING PROTEIN APPD"/>
    <property type="match status" value="1"/>
</dbReference>
<feature type="domain" description="ABC transporter" evidence="17">
    <location>
        <begin position="7"/>
        <end position="317"/>
    </location>
</feature>
<dbReference type="GO" id="GO:0005524">
    <property type="term" value="F:ATP binding"/>
    <property type="evidence" value="ECO:0007669"/>
    <property type="project" value="UniProtKB-KW"/>
</dbReference>
<gene>
    <name evidence="18" type="ORF">MB27_06285</name>
</gene>
<comment type="subcellular location">
    <subcellularLocation>
        <location evidence="1">Cell membrane</location>
        <topology evidence="1">Peripheral membrane protein</topology>
    </subcellularLocation>
</comment>
<dbReference type="InterPro" id="IPR013563">
    <property type="entry name" value="Oligopep_ABC_C"/>
</dbReference>
<evidence type="ECO:0000256" key="9">
    <source>
        <dbReference type="ARBA" id="ARBA00023065"/>
    </source>
</evidence>
<dbReference type="GO" id="GO:0005886">
    <property type="term" value="C:plasma membrane"/>
    <property type="evidence" value="ECO:0007669"/>
    <property type="project" value="UniProtKB-SubCell"/>
</dbReference>
<keyword evidence="19" id="KW-1185">Reference proteome</keyword>
<proteinExistence type="inferred from homology"/>
<dbReference type="CDD" id="cd03257">
    <property type="entry name" value="ABC_NikE_OppD_transporters"/>
    <property type="match status" value="1"/>
</dbReference>
<dbReference type="GO" id="GO:0015413">
    <property type="term" value="F:ABC-type nickel transporter activity"/>
    <property type="evidence" value="ECO:0007669"/>
    <property type="project" value="UniProtKB-EC"/>
</dbReference>
<dbReference type="SMART" id="SM00382">
    <property type="entry name" value="AAA"/>
    <property type="match status" value="1"/>
</dbReference>
<comment type="subunit">
    <text evidence="12">The complex is composed of two ATP-binding proteins (NikD and NikE), two transmembrane proteins (NikB and NikC) and a solute-binding protein (NikA).</text>
</comment>
<evidence type="ECO:0000256" key="13">
    <source>
        <dbReference type="ARBA" id="ARBA00039098"/>
    </source>
</evidence>
<evidence type="ECO:0000256" key="1">
    <source>
        <dbReference type="ARBA" id="ARBA00004202"/>
    </source>
</evidence>
<dbReference type="InterPro" id="IPR050388">
    <property type="entry name" value="ABC_Ni/Peptide_Import"/>
</dbReference>
<evidence type="ECO:0000256" key="2">
    <source>
        <dbReference type="ARBA" id="ARBA00005417"/>
    </source>
</evidence>
<dbReference type="STRING" id="1869.MB27_06285"/>
<evidence type="ECO:0000256" key="8">
    <source>
        <dbReference type="ARBA" id="ARBA00022967"/>
    </source>
</evidence>
<keyword evidence="8" id="KW-1278">Translocase</keyword>
<dbReference type="eggNOG" id="COG0444">
    <property type="taxonomic scope" value="Bacteria"/>
</dbReference>
<sequence>MKNLLVIEGLGVRFRLRDATVHAVSDLDLTVRPGELLAVVGESGCGKSVLAHALLGLLPANALVTGRALLHPARPAAPGPSTQRRTLPRWSSVLPRPAGDRAESRRGSSGWSSRLSRRLRDSAEHQPEGTGAGGGGVGSGGAVDLLACGEKVLARSVRGRRIGLIPQSPATALTVVRTGRRLLAETLTAHGRDPGLAAQVAIEAGLDPADLERYPFELSGGMAQRLATALALATDPPLLIADEPTSGLDRPLVDHTLDLLRRRCDAGAAVLLITHDLAAAERVADTVAVMYASRIVEHRPAADLFRSPAHPYTQALLNALPDRDFTPLPGHPPMLTALPPGCAFAARCPRVSETCATRPSGPVACHHPLVEVPA</sequence>
<dbReference type="PANTHER" id="PTHR43297:SF13">
    <property type="entry name" value="NICKEL ABC TRANSPORTER, ATP-BINDING PROTEIN"/>
    <property type="match status" value="1"/>
</dbReference>
<dbReference type="AlphaFoldDB" id="A0A0A6USY1"/>
<evidence type="ECO:0000313" key="18">
    <source>
        <dbReference type="EMBL" id="KHD78098.1"/>
    </source>
</evidence>
<evidence type="ECO:0000259" key="17">
    <source>
        <dbReference type="PROSITE" id="PS50893"/>
    </source>
</evidence>
<dbReference type="Pfam" id="PF08352">
    <property type="entry name" value="oligo_HPY"/>
    <property type="match status" value="1"/>
</dbReference>
<evidence type="ECO:0000256" key="6">
    <source>
        <dbReference type="ARBA" id="ARBA00022741"/>
    </source>
</evidence>
<keyword evidence="11" id="KW-0472">Membrane</keyword>
<keyword evidence="10" id="KW-0921">Nickel transport</keyword>
<evidence type="ECO:0000256" key="11">
    <source>
        <dbReference type="ARBA" id="ARBA00023136"/>
    </source>
</evidence>
<evidence type="ECO:0000256" key="15">
    <source>
        <dbReference type="ARBA" id="ARBA00048610"/>
    </source>
</evidence>
<dbReference type="Gene3D" id="3.40.50.300">
    <property type="entry name" value="P-loop containing nucleotide triphosphate hydrolases"/>
    <property type="match status" value="1"/>
</dbReference>
<feature type="compositionally biased region" description="Basic and acidic residues" evidence="16">
    <location>
        <begin position="118"/>
        <end position="127"/>
    </location>
</feature>
<comment type="similarity">
    <text evidence="2">Belongs to the ABC transporter superfamily.</text>
</comment>
<dbReference type="GO" id="GO:0015833">
    <property type="term" value="P:peptide transport"/>
    <property type="evidence" value="ECO:0007669"/>
    <property type="project" value="InterPro"/>
</dbReference>
<keyword evidence="6" id="KW-0547">Nucleotide-binding</keyword>
<reference evidence="18 19" key="1">
    <citation type="submission" date="2014-10" db="EMBL/GenBank/DDBJ databases">
        <title>Draft genome sequence of Actinoplanes utahensis NRRL 12052.</title>
        <authorList>
            <person name="Velasco-Bucheli B."/>
            <person name="del Cerro C."/>
            <person name="Hormigo D."/>
            <person name="Garcia J.L."/>
            <person name="Acebal C."/>
            <person name="Arroyo M."/>
            <person name="de la Mata I."/>
        </authorList>
    </citation>
    <scope>NUCLEOTIDE SEQUENCE [LARGE SCALE GENOMIC DNA]</scope>
    <source>
        <strain evidence="18 19">NRRL 12052</strain>
    </source>
</reference>
<dbReference type="InterPro" id="IPR003593">
    <property type="entry name" value="AAA+_ATPase"/>
</dbReference>
<evidence type="ECO:0000256" key="14">
    <source>
        <dbReference type="ARBA" id="ARBA00044143"/>
    </source>
</evidence>
<evidence type="ECO:0000256" key="10">
    <source>
        <dbReference type="ARBA" id="ARBA00023112"/>
    </source>
</evidence>
<evidence type="ECO:0000256" key="7">
    <source>
        <dbReference type="ARBA" id="ARBA00022840"/>
    </source>
</evidence>
<accession>A0A0A6USY1</accession>
<dbReference type="InterPro" id="IPR027417">
    <property type="entry name" value="P-loop_NTPase"/>
</dbReference>
<comment type="catalytic activity">
    <reaction evidence="15">
        <text>Ni(2+)(out) + ATP + H2O = Ni(2+)(in) + ADP + phosphate + H(+)</text>
        <dbReference type="Rhea" id="RHEA:15557"/>
        <dbReference type="ChEBI" id="CHEBI:15377"/>
        <dbReference type="ChEBI" id="CHEBI:15378"/>
        <dbReference type="ChEBI" id="CHEBI:30616"/>
        <dbReference type="ChEBI" id="CHEBI:43474"/>
        <dbReference type="ChEBI" id="CHEBI:49786"/>
        <dbReference type="ChEBI" id="CHEBI:456216"/>
        <dbReference type="EC" id="7.2.2.11"/>
    </reaction>
    <physiologicalReaction direction="left-to-right" evidence="15">
        <dbReference type="Rhea" id="RHEA:15558"/>
    </physiologicalReaction>
</comment>
<dbReference type="RefSeq" id="WP_043523173.1">
    <property type="nucleotide sequence ID" value="NZ_BAABKU010000004.1"/>
</dbReference>
<keyword evidence="3" id="KW-0813">Transport</keyword>
<evidence type="ECO:0000256" key="3">
    <source>
        <dbReference type="ARBA" id="ARBA00022448"/>
    </source>
</evidence>
<evidence type="ECO:0000256" key="12">
    <source>
        <dbReference type="ARBA" id="ARBA00038669"/>
    </source>
</evidence>
<evidence type="ECO:0000313" key="19">
    <source>
        <dbReference type="Proteomes" id="UP000054537"/>
    </source>
</evidence>
<evidence type="ECO:0000256" key="4">
    <source>
        <dbReference type="ARBA" id="ARBA00022475"/>
    </source>
</evidence>
<dbReference type="Pfam" id="PF00005">
    <property type="entry name" value="ABC_tran"/>
    <property type="match status" value="2"/>
</dbReference>
<name>A0A0A6USY1_ACTUT</name>
<dbReference type="GO" id="GO:0016887">
    <property type="term" value="F:ATP hydrolysis activity"/>
    <property type="evidence" value="ECO:0007669"/>
    <property type="project" value="InterPro"/>
</dbReference>
<dbReference type="Proteomes" id="UP000054537">
    <property type="component" value="Unassembled WGS sequence"/>
</dbReference>
<keyword evidence="4" id="KW-1003">Cell membrane</keyword>
<organism evidence="18 19">
    <name type="scientific">Actinoplanes utahensis</name>
    <dbReference type="NCBI Taxonomy" id="1869"/>
    <lineage>
        <taxon>Bacteria</taxon>
        <taxon>Bacillati</taxon>
        <taxon>Actinomycetota</taxon>
        <taxon>Actinomycetes</taxon>
        <taxon>Micromonosporales</taxon>
        <taxon>Micromonosporaceae</taxon>
        <taxon>Actinoplanes</taxon>
    </lineage>
</organism>
<evidence type="ECO:0000256" key="5">
    <source>
        <dbReference type="ARBA" id="ARBA00022596"/>
    </source>
</evidence>